<dbReference type="EMBL" id="VFOS01000001">
    <property type="protein sequence ID" value="TQL64117.1"/>
    <property type="molecule type" value="Genomic_DNA"/>
</dbReference>
<dbReference type="AlphaFoldDB" id="A0A542ZUU6"/>
<feature type="chain" id="PRO_5022186449" evidence="1">
    <location>
        <begin position="23"/>
        <end position="168"/>
    </location>
</feature>
<protein>
    <submittedName>
        <fullName evidence="2">Uncharacterized protein</fullName>
    </submittedName>
</protein>
<comment type="caution">
    <text evidence="2">The sequence shown here is derived from an EMBL/GenBank/DDBJ whole genome shotgun (WGS) entry which is preliminary data.</text>
</comment>
<accession>A0A542ZUU6</accession>
<sequence length="168" mass="18486">MRRVFTVTIALLTLICSGCILGDPEGTDGYVIAYGVNERGEHTLLIQNNCSDYPIYSIEIGSGIDFNDKESVAFTITEAPIGLLEIDLNVLPEYAEITKGNAERLPILPPFYARASVIDVESKRVYPESTNYFAYEPSVDRAIIFDNDSRAHRDVPFGKVNLSGVGCS</sequence>
<name>A0A542ZUU6_RARFA</name>
<feature type="signal peptide" evidence="1">
    <location>
        <begin position="1"/>
        <end position="22"/>
    </location>
</feature>
<organism evidence="2 3">
    <name type="scientific">Rarobacter faecitabidus</name>
    <dbReference type="NCBI Taxonomy" id="13243"/>
    <lineage>
        <taxon>Bacteria</taxon>
        <taxon>Bacillati</taxon>
        <taxon>Actinomycetota</taxon>
        <taxon>Actinomycetes</taxon>
        <taxon>Micrococcales</taxon>
        <taxon>Rarobacteraceae</taxon>
        <taxon>Rarobacter</taxon>
    </lineage>
</organism>
<evidence type="ECO:0000313" key="3">
    <source>
        <dbReference type="Proteomes" id="UP000315389"/>
    </source>
</evidence>
<proteinExistence type="predicted"/>
<evidence type="ECO:0000313" key="2">
    <source>
        <dbReference type="EMBL" id="TQL64117.1"/>
    </source>
</evidence>
<evidence type="ECO:0000256" key="1">
    <source>
        <dbReference type="SAM" id="SignalP"/>
    </source>
</evidence>
<keyword evidence="1" id="KW-0732">Signal</keyword>
<gene>
    <name evidence="2" type="ORF">FB461_0607</name>
</gene>
<keyword evidence="3" id="KW-1185">Reference proteome</keyword>
<reference evidence="2 3" key="1">
    <citation type="submission" date="2019-06" db="EMBL/GenBank/DDBJ databases">
        <title>Sequencing the genomes of 1000 actinobacteria strains.</title>
        <authorList>
            <person name="Klenk H.-P."/>
        </authorList>
    </citation>
    <scope>NUCLEOTIDE SEQUENCE [LARGE SCALE GENOMIC DNA]</scope>
    <source>
        <strain evidence="2 3">DSM 4813</strain>
    </source>
</reference>
<dbReference type="Proteomes" id="UP000315389">
    <property type="component" value="Unassembled WGS sequence"/>
</dbReference>